<feature type="compositionally biased region" description="Low complexity" evidence="1">
    <location>
        <begin position="48"/>
        <end position="61"/>
    </location>
</feature>
<evidence type="ECO:0000313" key="3">
    <source>
        <dbReference type="Proteomes" id="UP000287033"/>
    </source>
</evidence>
<dbReference type="Proteomes" id="UP000287033">
    <property type="component" value="Unassembled WGS sequence"/>
</dbReference>
<feature type="region of interest" description="Disordered" evidence="1">
    <location>
        <begin position="24"/>
        <end position="96"/>
    </location>
</feature>
<gene>
    <name evidence="2" type="ORF">chiPu_0015767</name>
</gene>
<evidence type="ECO:0000313" key="2">
    <source>
        <dbReference type="EMBL" id="GCC37265.1"/>
    </source>
</evidence>
<protein>
    <submittedName>
        <fullName evidence="2">Uncharacterized protein</fullName>
    </submittedName>
</protein>
<keyword evidence="3" id="KW-1185">Reference proteome</keyword>
<reference evidence="2 3" key="1">
    <citation type="journal article" date="2018" name="Nat. Ecol. Evol.">
        <title>Shark genomes provide insights into elasmobranch evolution and the origin of vertebrates.</title>
        <authorList>
            <person name="Hara Y"/>
            <person name="Yamaguchi K"/>
            <person name="Onimaru K"/>
            <person name="Kadota M"/>
            <person name="Koyanagi M"/>
            <person name="Keeley SD"/>
            <person name="Tatsumi K"/>
            <person name="Tanaka K"/>
            <person name="Motone F"/>
            <person name="Kageyama Y"/>
            <person name="Nozu R"/>
            <person name="Adachi N"/>
            <person name="Nishimura O"/>
            <person name="Nakagawa R"/>
            <person name="Tanegashima C"/>
            <person name="Kiyatake I"/>
            <person name="Matsumoto R"/>
            <person name="Murakumo K"/>
            <person name="Nishida K"/>
            <person name="Terakita A"/>
            <person name="Kuratani S"/>
            <person name="Sato K"/>
            <person name="Hyodo S Kuraku.S."/>
        </authorList>
    </citation>
    <scope>NUCLEOTIDE SEQUENCE [LARGE SCALE GENOMIC DNA]</scope>
</reference>
<sequence>MAIEARALPLHTCRTRCNQAWPPEPETVTVRGVTGGADLTGGPDDQSGEGAAAAARSGHGAPVTWARLGDARRFHGDESRLGPAGSRRSGAVAGSE</sequence>
<dbReference type="EMBL" id="BEZZ01000970">
    <property type="protein sequence ID" value="GCC37265.1"/>
    <property type="molecule type" value="Genomic_DNA"/>
</dbReference>
<feature type="compositionally biased region" description="Basic and acidic residues" evidence="1">
    <location>
        <begin position="69"/>
        <end position="80"/>
    </location>
</feature>
<accession>A0A401T3P7</accession>
<proteinExistence type="predicted"/>
<organism evidence="2 3">
    <name type="scientific">Chiloscyllium punctatum</name>
    <name type="common">Brownbanded bambooshark</name>
    <name type="synonym">Hemiscyllium punctatum</name>
    <dbReference type="NCBI Taxonomy" id="137246"/>
    <lineage>
        <taxon>Eukaryota</taxon>
        <taxon>Metazoa</taxon>
        <taxon>Chordata</taxon>
        <taxon>Craniata</taxon>
        <taxon>Vertebrata</taxon>
        <taxon>Chondrichthyes</taxon>
        <taxon>Elasmobranchii</taxon>
        <taxon>Galeomorphii</taxon>
        <taxon>Galeoidea</taxon>
        <taxon>Orectolobiformes</taxon>
        <taxon>Hemiscylliidae</taxon>
        <taxon>Chiloscyllium</taxon>
    </lineage>
</organism>
<name>A0A401T3P7_CHIPU</name>
<evidence type="ECO:0000256" key="1">
    <source>
        <dbReference type="SAM" id="MobiDB-lite"/>
    </source>
</evidence>
<dbReference type="AlphaFoldDB" id="A0A401T3P7"/>
<comment type="caution">
    <text evidence="2">The sequence shown here is derived from an EMBL/GenBank/DDBJ whole genome shotgun (WGS) entry which is preliminary data.</text>
</comment>